<protein>
    <submittedName>
        <fullName evidence="2">Ribosomal protein L14</fullName>
    </submittedName>
</protein>
<sequence>MKKIKNNKNSSTREQRNSRKNLLLITGDRGAACILCAPNFDFRAKIYLSLAKAVKPHIKIGTTV</sequence>
<evidence type="ECO:0000313" key="1">
    <source>
        <dbReference type="Proteomes" id="UP000887565"/>
    </source>
</evidence>
<dbReference type="Proteomes" id="UP000887565">
    <property type="component" value="Unplaced"/>
</dbReference>
<dbReference type="WBParaSite" id="nRc.2.0.1.t42897-RA">
    <property type="protein sequence ID" value="nRc.2.0.1.t42897-RA"/>
    <property type="gene ID" value="nRc.2.0.1.g42897"/>
</dbReference>
<proteinExistence type="predicted"/>
<reference evidence="2" key="1">
    <citation type="submission" date="2022-11" db="UniProtKB">
        <authorList>
            <consortium name="WormBaseParasite"/>
        </authorList>
    </citation>
    <scope>IDENTIFICATION</scope>
</reference>
<evidence type="ECO:0000313" key="2">
    <source>
        <dbReference type="WBParaSite" id="nRc.2.0.1.t42897-RA"/>
    </source>
</evidence>
<dbReference type="AlphaFoldDB" id="A0A915KZF5"/>
<accession>A0A915KZF5</accession>
<keyword evidence="1" id="KW-1185">Reference proteome</keyword>
<organism evidence="1 2">
    <name type="scientific">Romanomermis culicivorax</name>
    <name type="common">Nematode worm</name>
    <dbReference type="NCBI Taxonomy" id="13658"/>
    <lineage>
        <taxon>Eukaryota</taxon>
        <taxon>Metazoa</taxon>
        <taxon>Ecdysozoa</taxon>
        <taxon>Nematoda</taxon>
        <taxon>Enoplea</taxon>
        <taxon>Dorylaimia</taxon>
        <taxon>Mermithida</taxon>
        <taxon>Mermithoidea</taxon>
        <taxon>Mermithidae</taxon>
        <taxon>Romanomermis</taxon>
    </lineage>
</organism>
<name>A0A915KZF5_ROMCU</name>